<dbReference type="GO" id="GO:0000110">
    <property type="term" value="C:nucleotide-excision repair factor 1 complex"/>
    <property type="evidence" value="ECO:0007669"/>
    <property type="project" value="EnsemblFungi"/>
</dbReference>
<dbReference type="AlphaFoldDB" id="A0A1E3PS58"/>
<protein>
    <submittedName>
        <fullName evidence="9">Mating-type switching protein swi10</fullName>
    </submittedName>
</protein>
<dbReference type="Gene3D" id="1.10.150.20">
    <property type="entry name" value="5' to 3' exonuclease, C-terminal subdomain"/>
    <property type="match status" value="1"/>
</dbReference>
<keyword evidence="3" id="KW-0227">DNA damage</keyword>
<dbReference type="SUPFAM" id="SSF47781">
    <property type="entry name" value="RuvA domain 2-like"/>
    <property type="match status" value="1"/>
</dbReference>
<name>A0A1E3PS58_9ASCO</name>
<dbReference type="NCBIfam" id="TIGR00597">
    <property type="entry name" value="rad10"/>
    <property type="match status" value="1"/>
</dbReference>
<dbReference type="GO" id="GO:0003697">
    <property type="term" value="F:single-stranded DNA binding"/>
    <property type="evidence" value="ECO:0007669"/>
    <property type="project" value="TreeGrafter"/>
</dbReference>
<dbReference type="InterPro" id="IPR004579">
    <property type="entry name" value="ERCC1/RAD10/SWI10"/>
</dbReference>
<keyword evidence="5" id="KW-0234">DNA repair</keyword>
<dbReference type="GO" id="GO:0070522">
    <property type="term" value="C:ERCC4-ERCC1 complex"/>
    <property type="evidence" value="ECO:0007669"/>
    <property type="project" value="TreeGrafter"/>
</dbReference>
<feature type="domain" description="ERCC1-like central" evidence="8">
    <location>
        <begin position="43"/>
        <end position="156"/>
    </location>
</feature>
<dbReference type="GO" id="GO:0070914">
    <property type="term" value="P:UV-damage excision repair"/>
    <property type="evidence" value="ECO:0007669"/>
    <property type="project" value="TreeGrafter"/>
</dbReference>
<organism evidence="9 10">
    <name type="scientific">Nadsonia fulvescens var. elongata DSM 6958</name>
    <dbReference type="NCBI Taxonomy" id="857566"/>
    <lineage>
        <taxon>Eukaryota</taxon>
        <taxon>Fungi</taxon>
        <taxon>Dikarya</taxon>
        <taxon>Ascomycota</taxon>
        <taxon>Saccharomycotina</taxon>
        <taxon>Dipodascomycetes</taxon>
        <taxon>Dipodascales</taxon>
        <taxon>Dipodascales incertae sedis</taxon>
        <taxon>Nadsonia</taxon>
    </lineage>
</organism>
<sequence length="242" mass="26896">SPSPMSSTELNLNVSSHSSQAQTIQSGPPPVINRAIVPSTHNTILVSKRQKGNPVLLHIRGTAWEYSDIVPDYITGLTSCVLFLSLKYHRIHPEYIHNRMSKLGNLFTLRTLLVVIDIENHPEPIKELTKVCVIRGYTLVLAWSASEAGDYISKFKVLENIAPVGIQGFMKEDYSIRITEVLNSVRGINKNDAISLISTFGSLKEAILDAGDSVETIGGWGETKARRFKVAVTEPFIYNKKY</sequence>
<dbReference type="PANTHER" id="PTHR12749">
    <property type="entry name" value="EXCISION REPAIR CROSS-COMPLEMENTING 1 ERCC1"/>
    <property type="match status" value="1"/>
</dbReference>
<evidence type="ECO:0000256" key="4">
    <source>
        <dbReference type="ARBA" id="ARBA00023125"/>
    </source>
</evidence>
<dbReference type="CDD" id="cd22325">
    <property type="entry name" value="ERCC1_C-like"/>
    <property type="match status" value="1"/>
</dbReference>
<dbReference type="OrthoDB" id="10262814at2759"/>
<evidence type="ECO:0000256" key="7">
    <source>
        <dbReference type="SAM" id="MobiDB-lite"/>
    </source>
</evidence>
<dbReference type="GO" id="GO:0045002">
    <property type="term" value="P:double-strand break repair via single-strand annealing"/>
    <property type="evidence" value="ECO:0007669"/>
    <property type="project" value="EnsemblFungi"/>
</dbReference>
<dbReference type="GO" id="GO:0007534">
    <property type="term" value="P:gene conversion at mating-type locus"/>
    <property type="evidence" value="ECO:0007669"/>
    <property type="project" value="EnsemblFungi"/>
</dbReference>
<keyword evidence="10" id="KW-1185">Reference proteome</keyword>
<feature type="region of interest" description="Disordered" evidence="7">
    <location>
        <begin position="1"/>
        <end position="28"/>
    </location>
</feature>
<reference evidence="9 10" key="1">
    <citation type="journal article" date="2016" name="Proc. Natl. Acad. Sci. U.S.A.">
        <title>Comparative genomics of biotechnologically important yeasts.</title>
        <authorList>
            <person name="Riley R."/>
            <person name="Haridas S."/>
            <person name="Wolfe K.H."/>
            <person name="Lopes M.R."/>
            <person name="Hittinger C.T."/>
            <person name="Goeker M."/>
            <person name="Salamov A.A."/>
            <person name="Wisecaver J.H."/>
            <person name="Long T.M."/>
            <person name="Calvey C.H."/>
            <person name="Aerts A.L."/>
            <person name="Barry K.W."/>
            <person name="Choi C."/>
            <person name="Clum A."/>
            <person name="Coughlan A.Y."/>
            <person name="Deshpande S."/>
            <person name="Douglass A.P."/>
            <person name="Hanson S.J."/>
            <person name="Klenk H.-P."/>
            <person name="LaButti K.M."/>
            <person name="Lapidus A."/>
            <person name="Lindquist E.A."/>
            <person name="Lipzen A.M."/>
            <person name="Meier-Kolthoff J.P."/>
            <person name="Ohm R.A."/>
            <person name="Otillar R.P."/>
            <person name="Pangilinan J.L."/>
            <person name="Peng Y."/>
            <person name="Rokas A."/>
            <person name="Rosa C.A."/>
            <person name="Scheuner C."/>
            <person name="Sibirny A.A."/>
            <person name="Slot J.C."/>
            <person name="Stielow J.B."/>
            <person name="Sun H."/>
            <person name="Kurtzman C.P."/>
            <person name="Blackwell M."/>
            <person name="Grigoriev I.V."/>
            <person name="Jeffries T.W."/>
        </authorList>
    </citation>
    <scope>NUCLEOTIDE SEQUENCE [LARGE SCALE GENOMIC DNA]</scope>
    <source>
        <strain evidence="9 10">DSM 6958</strain>
    </source>
</reference>
<dbReference type="InterPro" id="IPR010994">
    <property type="entry name" value="RuvA_2-like"/>
</dbReference>
<evidence type="ECO:0000256" key="6">
    <source>
        <dbReference type="ARBA" id="ARBA00023242"/>
    </source>
</evidence>
<keyword evidence="6" id="KW-0539">Nucleus</keyword>
<accession>A0A1E3PS58</accession>
<feature type="compositionally biased region" description="Polar residues" evidence="7">
    <location>
        <begin position="1"/>
        <end position="26"/>
    </location>
</feature>
<dbReference type="InterPro" id="IPR011335">
    <property type="entry name" value="Restrct_endonuc-II-like"/>
</dbReference>
<gene>
    <name evidence="9" type="ORF">NADFUDRAFT_12115</name>
</gene>
<dbReference type="Proteomes" id="UP000095009">
    <property type="component" value="Unassembled WGS sequence"/>
</dbReference>
<evidence type="ECO:0000256" key="2">
    <source>
        <dbReference type="ARBA" id="ARBA00008283"/>
    </source>
</evidence>
<dbReference type="GO" id="GO:0031593">
    <property type="term" value="F:polyubiquitin modification-dependent protein binding"/>
    <property type="evidence" value="ECO:0007669"/>
    <property type="project" value="EnsemblFungi"/>
</dbReference>
<dbReference type="PANTHER" id="PTHR12749:SF0">
    <property type="entry name" value="DNA EXCISION REPAIR PROTEIN ERCC-1"/>
    <property type="match status" value="1"/>
</dbReference>
<dbReference type="FunFam" id="3.40.50.10130:FF:000001">
    <property type="entry name" value="DNA excision repair protein ERCC-1"/>
    <property type="match status" value="1"/>
</dbReference>
<dbReference type="Pfam" id="PF03834">
    <property type="entry name" value="Rad10"/>
    <property type="match status" value="1"/>
</dbReference>
<evidence type="ECO:0000256" key="5">
    <source>
        <dbReference type="ARBA" id="ARBA00023204"/>
    </source>
</evidence>
<evidence type="ECO:0000313" key="10">
    <source>
        <dbReference type="Proteomes" id="UP000095009"/>
    </source>
</evidence>
<proteinExistence type="inferred from homology"/>
<dbReference type="EMBL" id="KV454406">
    <property type="protein sequence ID" value="ODQ68263.1"/>
    <property type="molecule type" value="Genomic_DNA"/>
</dbReference>
<comment type="subcellular location">
    <subcellularLocation>
        <location evidence="1">Nucleus</location>
    </subcellularLocation>
</comment>
<dbReference type="GO" id="GO:0003684">
    <property type="term" value="F:damaged DNA binding"/>
    <property type="evidence" value="ECO:0007669"/>
    <property type="project" value="InterPro"/>
</dbReference>
<feature type="non-terminal residue" evidence="9">
    <location>
        <position position="1"/>
    </location>
</feature>
<evidence type="ECO:0000313" key="9">
    <source>
        <dbReference type="EMBL" id="ODQ68263.1"/>
    </source>
</evidence>
<comment type="similarity">
    <text evidence="2">Belongs to the ERCC1/RAD10/SWI10 family.</text>
</comment>
<evidence type="ECO:0000256" key="3">
    <source>
        <dbReference type="ARBA" id="ARBA00022763"/>
    </source>
</evidence>
<dbReference type="InterPro" id="IPR047260">
    <property type="entry name" value="ERCC1-like_central_dom"/>
</dbReference>
<dbReference type="STRING" id="857566.A0A1E3PS58"/>
<keyword evidence="4" id="KW-0238">DNA-binding</keyword>
<dbReference type="GO" id="GO:0035861">
    <property type="term" value="C:site of double-strand break"/>
    <property type="evidence" value="ECO:0007669"/>
    <property type="project" value="EnsemblFungi"/>
</dbReference>
<dbReference type="SUPFAM" id="SSF52980">
    <property type="entry name" value="Restriction endonuclease-like"/>
    <property type="match status" value="1"/>
</dbReference>
<dbReference type="Gene3D" id="3.40.50.10130">
    <property type="match status" value="1"/>
</dbReference>
<evidence type="ECO:0000259" key="8">
    <source>
        <dbReference type="Pfam" id="PF03834"/>
    </source>
</evidence>
<feature type="non-terminal residue" evidence="9">
    <location>
        <position position="242"/>
    </location>
</feature>
<evidence type="ECO:0000256" key="1">
    <source>
        <dbReference type="ARBA" id="ARBA00004123"/>
    </source>
</evidence>